<evidence type="ECO:0000256" key="1">
    <source>
        <dbReference type="SAM" id="Phobius"/>
    </source>
</evidence>
<proteinExistence type="predicted"/>
<dbReference type="RefSeq" id="WP_099726554.1">
    <property type="nucleotide sequence ID" value="NZ_CP101833.1"/>
</dbReference>
<sequence>MFFKKLTEEERKYTDKAAGIAFVFYLIALSISSLYSFFKETGFNLYFMILMVGLIIFFMSDFLFRKTKNTKNDKNHRSIK</sequence>
<organism evidence="2 3">
    <name type="scientific">Bacillus pumilus</name>
    <name type="common">Bacillus mesentericus</name>
    <dbReference type="NCBI Taxonomy" id="1408"/>
    <lineage>
        <taxon>Bacteria</taxon>
        <taxon>Bacillati</taxon>
        <taxon>Bacillota</taxon>
        <taxon>Bacilli</taxon>
        <taxon>Bacillales</taxon>
        <taxon>Bacillaceae</taxon>
        <taxon>Bacillus</taxon>
    </lineage>
</organism>
<keyword evidence="1" id="KW-0812">Transmembrane</keyword>
<evidence type="ECO:0000313" key="2">
    <source>
        <dbReference type="EMBL" id="PIK28154.1"/>
    </source>
</evidence>
<protein>
    <submittedName>
        <fullName evidence="2">Uncharacterized protein</fullName>
    </submittedName>
</protein>
<dbReference type="EMBL" id="PEKP01000005">
    <property type="protein sequence ID" value="PIK28154.1"/>
    <property type="molecule type" value="Genomic_DNA"/>
</dbReference>
<feature type="transmembrane region" description="Helical" evidence="1">
    <location>
        <begin position="20"/>
        <end position="38"/>
    </location>
</feature>
<comment type="caution">
    <text evidence="2">The sequence shown here is derived from an EMBL/GenBank/DDBJ whole genome shotgun (WGS) entry which is preliminary data.</text>
</comment>
<evidence type="ECO:0000313" key="3">
    <source>
        <dbReference type="Proteomes" id="UP000230768"/>
    </source>
</evidence>
<dbReference type="Proteomes" id="UP000230768">
    <property type="component" value="Unassembled WGS sequence"/>
</dbReference>
<dbReference type="AlphaFoldDB" id="A0A2G8IXE7"/>
<feature type="transmembrane region" description="Helical" evidence="1">
    <location>
        <begin position="44"/>
        <end position="64"/>
    </location>
</feature>
<keyword evidence="1" id="KW-1133">Transmembrane helix</keyword>
<keyword evidence="1" id="KW-0472">Membrane</keyword>
<name>A0A2G8IXE7_BACPU</name>
<gene>
    <name evidence="2" type="ORF">CTV99_04955</name>
</gene>
<accession>A0A2G8IXE7</accession>
<reference evidence="2 3" key="1">
    <citation type="submission" date="2017-11" db="EMBL/GenBank/DDBJ databases">
        <title>Draft genome sequence of Bacillus pumilus 51_5il from lake Gorkoye (Russia: Novosibirsk region).</title>
        <authorList>
            <person name="Shipova A.A."/>
            <person name="Rozanov A.S."/>
            <person name="Bryanskaya A.V."/>
            <person name="Peltek S.E."/>
        </authorList>
    </citation>
    <scope>NUCLEOTIDE SEQUENCE [LARGE SCALE GENOMIC DNA]</scope>
    <source>
        <strain evidence="2 3">51_5il</strain>
    </source>
</reference>